<protein>
    <submittedName>
        <fullName evidence="2">Uncharacterized protein</fullName>
    </submittedName>
</protein>
<dbReference type="Proteomes" id="UP000215027">
    <property type="component" value="Chromosome II"/>
</dbReference>
<reference evidence="2" key="1">
    <citation type="submission" date="2016-01" db="EMBL/GenBank/DDBJ databases">
        <authorList>
            <person name="Mcilroy J.S."/>
            <person name="Karst M S."/>
            <person name="Albertsen M."/>
        </authorList>
    </citation>
    <scope>NUCLEOTIDE SEQUENCE</scope>
    <source>
        <strain evidence="2">Cfx-K</strain>
    </source>
</reference>
<feature type="signal peptide" evidence="1">
    <location>
        <begin position="1"/>
        <end position="20"/>
    </location>
</feature>
<evidence type="ECO:0000313" key="2">
    <source>
        <dbReference type="EMBL" id="CUS05615.1"/>
    </source>
</evidence>
<accession>A0A160T8U3</accession>
<proteinExistence type="predicted"/>
<dbReference type="KEGG" id="pbf:CFX0092_B0081"/>
<feature type="chain" id="PRO_5007820255" evidence="1">
    <location>
        <begin position="21"/>
        <end position="142"/>
    </location>
</feature>
<sequence>MKKKLTLLLLVLLMGPAILAFTHRPAAELPPRPPPATPIRGAQIALVLPPAVVPSPGWWSVVQWQDDRGQWHDVDGWQGTFDPATGRVVWWVGPEHLGRGPFRWLVYDTAERLYEVGRSAPFQMPGQHLTLLEIALMLPAAD</sequence>
<dbReference type="EMBL" id="LN890656">
    <property type="protein sequence ID" value="CUS05615.1"/>
    <property type="molecule type" value="Genomic_DNA"/>
</dbReference>
<name>A0A160T8U3_9CHLR</name>
<organism evidence="2 3">
    <name type="scientific">Candidatus Promineifilum breve</name>
    <dbReference type="NCBI Taxonomy" id="1806508"/>
    <lineage>
        <taxon>Bacteria</taxon>
        <taxon>Bacillati</taxon>
        <taxon>Chloroflexota</taxon>
        <taxon>Ardenticatenia</taxon>
        <taxon>Candidatus Promineifilales</taxon>
        <taxon>Candidatus Promineifilaceae</taxon>
        <taxon>Candidatus Promineifilum</taxon>
    </lineage>
</organism>
<dbReference type="AlphaFoldDB" id="A0A160T8U3"/>
<gene>
    <name evidence="2" type="ORF">CFX0092_B0081</name>
</gene>
<dbReference type="RefSeq" id="WP_095045006.1">
    <property type="nucleotide sequence ID" value="NZ_LN890656.1"/>
</dbReference>
<evidence type="ECO:0000313" key="3">
    <source>
        <dbReference type="Proteomes" id="UP000215027"/>
    </source>
</evidence>
<keyword evidence="3" id="KW-1185">Reference proteome</keyword>
<evidence type="ECO:0000256" key="1">
    <source>
        <dbReference type="SAM" id="SignalP"/>
    </source>
</evidence>
<keyword evidence="1" id="KW-0732">Signal</keyword>